<evidence type="ECO:0000256" key="11">
    <source>
        <dbReference type="ARBA" id="ARBA00023315"/>
    </source>
</evidence>
<evidence type="ECO:0000256" key="7">
    <source>
        <dbReference type="ARBA" id="ARBA00022605"/>
    </source>
</evidence>
<evidence type="ECO:0000256" key="13">
    <source>
        <dbReference type="PIRNR" id="PIRNR007892"/>
    </source>
</evidence>
<dbReference type="RefSeq" id="XP_015465580.1">
    <property type="nucleotide sequence ID" value="XM_015613592.1"/>
</dbReference>
<evidence type="ECO:0000256" key="5">
    <source>
        <dbReference type="ARBA" id="ARBA00012697"/>
    </source>
</evidence>
<organism evidence="15 16">
    <name type="scientific">Debaryomyces fabryi</name>
    <dbReference type="NCBI Taxonomy" id="58627"/>
    <lineage>
        <taxon>Eukaryota</taxon>
        <taxon>Fungi</taxon>
        <taxon>Dikarya</taxon>
        <taxon>Ascomycota</taxon>
        <taxon>Saccharomycotina</taxon>
        <taxon>Pichiomycetes</taxon>
        <taxon>Debaryomycetaceae</taxon>
        <taxon>Debaryomyces</taxon>
    </lineage>
</organism>
<comment type="pathway">
    <text evidence="3 13">Amino-acid biosynthesis; L-arginine biosynthesis; N(2)-acetyl-L-ornithine from L-glutamate: step 1/4.</text>
</comment>
<dbReference type="GO" id="GO:0006592">
    <property type="term" value="P:ornithine biosynthetic process"/>
    <property type="evidence" value="ECO:0007669"/>
    <property type="project" value="TreeGrafter"/>
</dbReference>
<evidence type="ECO:0000256" key="8">
    <source>
        <dbReference type="ARBA" id="ARBA00022679"/>
    </source>
</evidence>
<evidence type="ECO:0000256" key="10">
    <source>
        <dbReference type="ARBA" id="ARBA00023128"/>
    </source>
</evidence>
<dbReference type="AlphaFoldDB" id="A0A0V1PTB9"/>
<gene>
    <name evidence="15" type="ORF">AC631_04763</name>
</gene>
<sequence>MSKLKNLNRQFISNLKTNEIVTNAKRNLILSILKSTTTKREARNYLNKYQNQFDFSDITFDNGTPLNSLETRDSQRELFINRFLNKQNPFINIYDDETKLQKIPLRLALFKVKFQSILSDNWKGMAETFKRLIHLGISPIIILDYDHLPANTFRNNELYMLSQTNRIMNILGKPTEENDLKTLVMRSLFTKKTENDKQLVIDNLELVLIPLYQGVVPIIQPIVYNISTCVQEFIDSNELLFNLCSSLLTTKNLLSIEKVVMIDPIGGIPSIERNQTSHVFINLSQEYSDIVSELYIGFIKPEYRTFHMNNLKAMNKILTFVSEKTRNDEATGIITTPDIMSLNNDQLNPIIYNVLTDRSIISSSLPTSHKRTPELSTSILKKGVDVNILDAVNYPKPFTLNNLVQDGLVNNSKLVNLIDDSFGKKLDAQKYFDRINNSLATLVIVGDYDGAAIITWETCSKTNEKIAYLDKFAIARVNQGLPGLADIIFKVILQSHPNELIWRSRKNNPVNKWYFERCCGTLSNPDSQWKVFYTGDIFNKKIDKLRKRETIGGVNIHNKMHQYSDVTESIPPSFI</sequence>
<dbReference type="PANTHER" id="PTHR23342">
    <property type="entry name" value="N-ACETYLGLUTAMATE SYNTHASE"/>
    <property type="match status" value="1"/>
</dbReference>
<dbReference type="GO" id="GO:0005759">
    <property type="term" value="C:mitochondrial matrix"/>
    <property type="evidence" value="ECO:0007669"/>
    <property type="project" value="TreeGrafter"/>
</dbReference>
<reference evidence="15 16" key="1">
    <citation type="submission" date="2015-11" db="EMBL/GenBank/DDBJ databases">
        <title>The genome of Debaryomyces fabryi.</title>
        <authorList>
            <person name="Tafer H."/>
            <person name="Lopandic K."/>
        </authorList>
    </citation>
    <scope>NUCLEOTIDE SEQUENCE [LARGE SCALE GENOMIC DNA]</scope>
    <source>
        <strain evidence="15 16">CBS 789</strain>
    </source>
</reference>
<dbReference type="PANTHER" id="PTHR23342:SF4">
    <property type="entry name" value="AMINO-ACID ACETYLTRANSFERASE, MITOCHONDRIAL"/>
    <property type="match status" value="1"/>
</dbReference>
<evidence type="ECO:0000313" key="15">
    <source>
        <dbReference type="EMBL" id="KRZ99477.1"/>
    </source>
</evidence>
<evidence type="ECO:0000256" key="9">
    <source>
        <dbReference type="ARBA" id="ARBA00022946"/>
    </source>
</evidence>
<comment type="subcellular location">
    <subcellularLocation>
        <location evidence="2 13">Mitochondrion</location>
    </subcellularLocation>
</comment>
<evidence type="ECO:0000256" key="3">
    <source>
        <dbReference type="ARBA" id="ARBA00004925"/>
    </source>
</evidence>
<proteinExistence type="inferred from homology"/>
<dbReference type="Gene3D" id="3.40.630.30">
    <property type="match status" value="1"/>
</dbReference>
<dbReference type="CDD" id="cd04266">
    <property type="entry name" value="DUF619-NAGS-FABP"/>
    <property type="match status" value="1"/>
</dbReference>
<comment type="caution">
    <text evidence="15">The sequence shown here is derived from an EMBL/GenBank/DDBJ whole genome shotgun (WGS) entry which is preliminary data.</text>
</comment>
<dbReference type="GO" id="GO:0004042">
    <property type="term" value="F:L-glutamate N-acetyltransferase activity"/>
    <property type="evidence" value="ECO:0007669"/>
    <property type="project" value="InterPro"/>
</dbReference>
<dbReference type="GO" id="GO:0006526">
    <property type="term" value="P:L-arginine biosynthetic process"/>
    <property type="evidence" value="ECO:0007669"/>
    <property type="project" value="UniProtKB-UniPathway"/>
</dbReference>
<comment type="similarity">
    <text evidence="4 13">Belongs to the acetyltransferase family.</text>
</comment>
<evidence type="ECO:0000259" key="14">
    <source>
        <dbReference type="PROSITE" id="PS51731"/>
    </source>
</evidence>
<keyword evidence="8 13" id="KW-0808">Transferase</keyword>
<dbReference type="PROSITE" id="PS51731">
    <property type="entry name" value="GNAT_NAGS"/>
    <property type="match status" value="1"/>
</dbReference>
<dbReference type="EC" id="2.3.1.1" evidence="5 13"/>
<dbReference type="Pfam" id="PF04768">
    <property type="entry name" value="NAT"/>
    <property type="match status" value="1"/>
</dbReference>
<feature type="domain" description="N-acetyltransferase" evidence="14">
    <location>
        <begin position="398"/>
        <end position="557"/>
    </location>
</feature>
<dbReference type="EMBL" id="LMYN01000140">
    <property type="protein sequence ID" value="KRZ99477.1"/>
    <property type="molecule type" value="Genomic_DNA"/>
</dbReference>
<keyword evidence="16" id="KW-1185">Reference proteome</keyword>
<evidence type="ECO:0000256" key="2">
    <source>
        <dbReference type="ARBA" id="ARBA00004173"/>
    </source>
</evidence>
<keyword evidence="9" id="KW-0809">Transit peptide</keyword>
<evidence type="ECO:0000256" key="12">
    <source>
        <dbReference type="ARBA" id="ARBA00048372"/>
    </source>
</evidence>
<accession>A0A0V1PTB9</accession>
<dbReference type="PIRSF" id="PIRSF007892">
    <property type="entry name" value="NAGS_fungal"/>
    <property type="match status" value="1"/>
</dbReference>
<comment type="catalytic activity">
    <reaction evidence="12 13">
        <text>L-glutamate + acetyl-CoA = N-acetyl-L-glutamate + CoA + H(+)</text>
        <dbReference type="Rhea" id="RHEA:24292"/>
        <dbReference type="ChEBI" id="CHEBI:15378"/>
        <dbReference type="ChEBI" id="CHEBI:29985"/>
        <dbReference type="ChEBI" id="CHEBI:44337"/>
        <dbReference type="ChEBI" id="CHEBI:57287"/>
        <dbReference type="ChEBI" id="CHEBI:57288"/>
        <dbReference type="EC" id="2.3.1.1"/>
    </reaction>
</comment>
<dbReference type="InterPro" id="IPR011190">
    <property type="entry name" value="GlcNAc_Synth_fun"/>
</dbReference>
<dbReference type="GeneID" id="26841772"/>
<comment type="function">
    <text evidence="1 13">N-acetylglutamate synthase involved in arginine biosynthesis.</text>
</comment>
<dbReference type="InterPro" id="IPR006855">
    <property type="entry name" value="Vertebrate-like_GNAT_dom"/>
</dbReference>
<dbReference type="OrthoDB" id="5585968at2759"/>
<name>A0A0V1PTB9_9ASCO</name>
<dbReference type="UniPathway" id="UPA00068">
    <property type="reaction ID" value="UER00106"/>
</dbReference>
<evidence type="ECO:0000256" key="1">
    <source>
        <dbReference type="ARBA" id="ARBA00002294"/>
    </source>
</evidence>
<keyword evidence="11 13" id="KW-0012">Acyltransferase</keyword>
<keyword evidence="7 13" id="KW-0028">Amino-acid biosynthesis</keyword>
<dbReference type="Proteomes" id="UP000054251">
    <property type="component" value="Unassembled WGS sequence"/>
</dbReference>
<evidence type="ECO:0000313" key="16">
    <source>
        <dbReference type="Proteomes" id="UP000054251"/>
    </source>
</evidence>
<evidence type="ECO:0000256" key="6">
    <source>
        <dbReference type="ARBA" id="ARBA00018802"/>
    </source>
</evidence>
<evidence type="ECO:0000256" key="4">
    <source>
        <dbReference type="ARBA" id="ARBA00008694"/>
    </source>
</evidence>
<keyword evidence="10 13" id="KW-0496">Mitochondrion</keyword>
<protein>
    <recommendedName>
        <fullName evidence="6 13">Amino-acid acetyltransferase, mitochondrial</fullName>
        <ecNumber evidence="5 13">2.3.1.1</ecNumber>
    </recommendedName>
    <alternativeName>
        <fullName evidence="13">Glutamate N-acetyltransferase</fullName>
    </alternativeName>
    <alternativeName>
        <fullName evidence="13">N-acetylglutamate synthase</fullName>
    </alternativeName>
</protein>